<dbReference type="Proteomes" id="UP000009282">
    <property type="component" value="Chromosome"/>
</dbReference>
<sequence>MLDPKESIKHILSPTSYDEFFSHILSKKILIQRGEGAKARVAIGGRDPKAALLAGYAKYAPELTCHSHAPNSPPPKARNVENEDEFLALIKQYHELGYTVRFPDVTELSPPLSEFTRALEKQIGNPVGVVVFWSAPTNAAPVHYDEVDVIVIQLVGTKQWYISNTPTTYPNKWKNTGEGAPPFNDYQTVDVAPGDFIYLPRGTAHTVKSTSESIHLSIGFVPVTVREGMNAVLDHLSDLDIGLRQNIGQRADDIINDDKHATIHQQIRQGLKQLLAQSQSDDFIEDALKRRQAHMIAELPKLKPTIITSPLQANTIIEHSPHAMVEMIATTDTVDFCQPGEHILVHKGAEESLRFIINTPRFLVSDIPGGLGLDVQVALVSRLLSSGFLKLAD</sequence>
<name>G4QNS5_GLANF</name>
<comment type="catalytic activity">
    <reaction evidence="11">
        <text>L-histidyl-[ribosomal protein uL15] + 2-oxoglutarate + O2 = (3S)-3-hydroxy-L-histidyl-[ribosomal protein uL15] + succinate + CO2</text>
        <dbReference type="Rhea" id="RHEA:54024"/>
        <dbReference type="Rhea" id="RHEA-COMP:13760"/>
        <dbReference type="Rhea" id="RHEA-COMP:13761"/>
        <dbReference type="ChEBI" id="CHEBI:15379"/>
        <dbReference type="ChEBI" id="CHEBI:16526"/>
        <dbReference type="ChEBI" id="CHEBI:16810"/>
        <dbReference type="ChEBI" id="CHEBI:29979"/>
        <dbReference type="ChEBI" id="CHEBI:30031"/>
        <dbReference type="ChEBI" id="CHEBI:138021"/>
    </reaction>
</comment>
<dbReference type="GO" id="GO:0042254">
    <property type="term" value="P:ribosome biogenesis"/>
    <property type="evidence" value="ECO:0007669"/>
    <property type="project" value="UniProtKB-KW"/>
</dbReference>
<comment type="function">
    <text evidence="10">Oxygenase that can act as both a histone lysine demethylase and a ribosomal histidine hydroxylase. Is involved in the demethylation of trimethylated 'Lys-9' on histone H3 (H3K9me3), leading to an increase in ribosomal RNA expression. Also catalyzes the hydroxylation of 60S ribosomal protein L27a on 'His-39'. May play an important role in cell growth and survival. May be involved in ribosome biogenesis, most likely during the assembly process of pre-ribosomal particles.</text>
</comment>
<evidence type="ECO:0000256" key="1">
    <source>
        <dbReference type="ARBA" id="ARBA00001954"/>
    </source>
</evidence>
<dbReference type="Pfam" id="PF08007">
    <property type="entry name" value="JmjC_2"/>
    <property type="match status" value="1"/>
</dbReference>
<dbReference type="eggNOG" id="COG2850">
    <property type="taxonomic scope" value="Bacteria"/>
</dbReference>
<organism evidence="14 15">
    <name type="scientific">Glaciecola nitratireducens (strain JCM 12485 / KCTC 12276 / FR1064)</name>
    <dbReference type="NCBI Taxonomy" id="1085623"/>
    <lineage>
        <taxon>Bacteria</taxon>
        <taxon>Pseudomonadati</taxon>
        <taxon>Pseudomonadota</taxon>
        <taxon>Gammaproteobacteria</taxon>
        <taxon>Alteromonadales</taxon>
        <taxon>Alteromonadaceae</taxon>
        <taxon>Brumicola</taxon>
    </lineage>
</organism>
<comment type="similarity">
    <text evidence="5">Belongs to the ROX family. MINA53 subfamily.</text>
</comment>
<dbReference type="EMBL" id="CP003060">
    <property type="protein sequence ID" value="AEP31633.1"/>
    <property type="molecule type" value="Genomic_DNA"/>
</dbReference>
<dbReference type="HOGENOM" id="CLU_013645_1_0_6"/>
<evidence type="ECO:0000313" key="14">
    <source>
        <dbReference type="EMBL" id="AEP31633.1"/>
    </source>
</evidence>
<evidence type="ECO:0000256" key="11">
    <source>
        <dbReference type="ARBA" id="ARBA00047687"/>
    </source>
</evidence>
<evidence type="ECO:0000256" key="12">
    <source>
        <dbReference type="ARBA" id="ARBA00049465"/>
    </source>
</evidence>
<keyword evidence="3" id="KW-0479">Metal-binding</keyword>
<evidence type="ECO:0000256" key="2">
    <source>
        <dbReference type="ARBA" id="ARBA00022517"/>
    </source>
</evidence>
<dbReference type="Gene3D" id="2.60.120.650">
    <property type="entry name" value="Cupin"/>
    <property type="match status" value="1"/>
</dbReference>
<dbReference type="KEGG" id="gni:GNIT_3539"/>
<dbReference type="GO" id="GO:0032453">
    <property type="term" value="F:histone H3K4 demethylase activity"/>
    <property type="evidence" value="ECO:0007669"/>
    <property type="project" value="TreeGrafter"/>
</dbReference>
<keyword evidence="15" id="KW-1185">Reference proteome</keyword>
<evidence type="ECO:0000256" key="5">
    <source>
        <dbReference type="ARBA" id="ARBA00034314"/>
    </source>
</evidence>
<dbReference type="SUPFAM" id="SSF51197">
    <property type="entry name" value="Clavaminate synthase-like"/>
    <property type="match status" value="1"/>
</dbReference>
<comment type="cofactor">
    <cofactor evidence="1">
        <name>Fe(2+)</name>
        <dbReference type="ChEBI" id="CHEBI:29033"/>
    </cofactor>
</comment>
<evidence type="ECO:0000256" key="3">
    <source>
        <dbReference type="ARBA" id="ARBA00022723"/>
    </source>
</evidence>
<gene>
    <name evidence="14" type="ordered locus">GNIT_3539</name>
</gene>
<evidence type="ECO:0000313" key="15">
    <source>
        <dbReference type="Proteomes" id="UP000009282"/>
    </source>
</evidence>
<dbReference type="InterPro" id="IPR039994">
    <property type="entry name" value="NO66-like"/>
</dbReference>
<evidence type="ECO:0000256" key="6">
    <source>
        <dbReference type="ARBA" id="ARBA00034334"/>
    </source>
</evidence>
<keyword evidence="4" id="KW-0408">Iron</keyword>
<proteinExistence type="inferred from homology"/>
<evidence type="ECO:0000256" key="9">
    <source>
        <dbReference type="ARBA" id="ARBA00034372"/>
    </source>
</evidence>
<evidence type="ECO:0000259" key="13">
    <source>
        <dbReference type="PROSITE" id="PS51184"/>
    </source>
</evidence>
<dbReference type="InterPro" id="IPR003347">
    <property type="entry name" value="JmjC_dom"/>
</dbReference>
<dbReference type="PANTHER" id="PTHR13096">
    <property type="entry name" value="MINA53 MYC INDUCED NUCLEAR ANTIGEN"/>
    <property type="match status" value="1"/>
</dbReference>
<evidence type="ECO:0000256" key="7">
    <source>
        <dbReference type="ARBA" id="ARBA00034359"/>
    </source>
</evidence>
<reference evidence="14 15" key="1">
    <citation type="journal article" date="2011" name="J. Bacteriol.">
        <title>Complete genome sequence of seawater bacterium Glaciecola nitratireducens FR1064T.</title>
        <authorList>
            <person name="Bian F."/>
            <person name="Qin Q.L."/>
            <person name="Xie B.B."/>
            <person name="Shu Y.L."/>
            <person name="Zhang X.Y."/>
            <person name="Yu Y."/>
            <person name="Chen B."/>
            <person name="Chen X.L."/>
            <person name="Zhou B.C."/>
            <person name="Zhang Y.Z."/>
        </authorList>
    </citation>
    <scope>NUCLEOTIDE SEQUENCE [LARGE SCALE GENOMIC DNA]</scope>
    <source>
        <strain evidence="15">JCM 12485 / KCTC 12276 / FR1064</strain>
    </source>
</reference>
<evidence type="ECO:0000256" key="10">
    <source>
        <dbReference type="ARBA" id="ARBA00046256"/>
    </source>
</evidence>
<dbReference type="AlphaFoldDB" id="G4QNS5"/>
<evidence type="ECO:0000256" key="4">
    <source>
        <dbReference type="ARBA" id="ARBA00023004"/>
    </source>
</evidence>
<feature type="domain" description="JmjC" evidence="13">
    <location>
        <begin position="98"/>
        <end position="237"/>
    </location>
</feature>
<dbReference type="GO" id="GO:0036139">
    <property type="term" value="F:peptidyl-histidine dioxygenase activity"/>
    <property type="evidence" value="ECO:0007669"/>
    <property type="project" value="UniProtKB-EC"/>
</dbReference>
<accession>G4QNS5</accession>
<dbReference type="PANTHER" id="PTHR13096:SF7">
    <property type="entry name" value="RIBOSOMAL OXYGENASE 2"/>
    <property type="match status" value="1"/>
</dbReference>
<dbReference type="GO" id="GO:0046872">
    <property type="term" value="F:metal ion binding"/>
    <property type="evidence" value="ECO:0007669"/>
    <property type="project" value="UniProtKB-KW"/>
</dbReference>
<dbReference type="GO" id="GO:0051864">
    <property type="term" value="F:histone H3K36 demethylase activity"/>
    <property type="evidence" value="ECO:0007669"/>
    <property type="project" value="TreeGrafter"/>
</dbReference>
<dbReference type="PROSITE" id="PS51184">
    <property type="entry name" value="JMJC"/>
    <property type="match status" value="1"/>
</dbReference>
<comment type="catalytic activity">
    <reaction evidence="12">
        <text>L-histidyl-[protein] + 2-oxoglutarate + O2 = (3S)-3-hydroxy-L-histidyl-[protein] + succinate + CO2</text>
        <dbReference type="Rhea" id="RHEA:54256"/>
        <dbReference type="Rhea" id="RHEA-COMP:9745"/>
        <dbReference type="Rhea" id="RHEA-COMP:13840"/>
        <dbReference type="ChEBI" id="CHEBI:15379"/>
        <dbReference type="ChEBI" id="CHEBI:16526"/>
        <dbReference type="ChEBI" id="CHEBI:16810"/>
        <dbReference type="ChEBI" id="CHEBI:29979"/>
        <dbReference type="ChEBI" id="CHEBI:30031"/>
        <dbReference type="ChEBI" id="CHEBI:138021"/>
        <dbReference type="EC" id="1.14.11.79"/>
    </reaction>
</comment>
<protein>
    <recommendedName>
        <fullName evidence="6">Ribosomal oxygenase 2</fullName>
    </recommendedName>
    <alternativeName>
        <fullName evidence="7">Bifunctional lysine-specific demethylase and histidyl-hydroxylase MINA</fullName>
    </alternativeName>
    <alternativeName>
        <fullName evidence="8">Histone lysine demethylase MINA</fullName>
    </alternativeName>
    <alternativeName>
        <fullName evidence="9">MYC-induced nuclear antigen</fullName>
    </alternativeName>
</protein>
<dbReference type="STRING" id="1085623.GNIT_3539"/>
<evidence type="ECO:0000256" key="8">
    <source>
        <dbReference type="ARBA" id="ARBA00034360"/>
    </source>
</evidence>
<dbReference type="OrthoDB" id="479699at2"/>
<dbReference type="RefSeq" id="WP_014110504.1">
    <property type="nucleotide sequence ID" value="NC_016041.1"/>
</dbReference>
<keyword evidence="2" id="KW-0690">Ribosome biogenesis</keyword>